<feature type="signal peptide" evidence="8">
    <location>
        <begin position="1"/>
        <end position="39"/>
    </location>
</feature>
<dbReference type="InterPro" id="IPR038377">
    <property type="entry name" value="Na/Glc_symporter_sf"/>
</dbReference>
<feature type="transmembrane region" description="Helical" evidence="7">
    <location>
        <begin position="193"/>
        <end position="221"/>
    </location>
</feature>
<feature type="transmembrane region" description="Helical" evidence="7">
    <location>
        <begin position="233"/>
        <end position="252"/>
    </location>
</feature>
<feature type="transmembrane region" description="Helical" evidence="7">
    <location>
        <begin position="633"/>
        <end position="656"/>
    </location>
</feature>
<reference evidence="10 11" key="1">
    <citation type="submission" date="2025-04" db="UniProtKB">
        <authorList>
            <consortium name="RefSeq"/>
        </authorList>
    </citation>
    <scope>IDENTIFICATION</scope>
</reference>
<keyword evidence="4 7" id="KW-0812">Transmembrane</keyword>
<evidence type="ECO:0000313" key="11">
    <source>
        <dbReference type="RefSeq" id="XP_055893636.1"/>
    </source>
</evidence>
<dbReference type="InterPro" id="IPR001734">
    <property type="entry name" value="Na/solute_symporter"/>
</dbReference>
<feature type="transmembrane region" description="Helical" evidence="7">
    <location>
        <begin position="541"/>
        <end position="560"/>
    </location>
</feature>
<evidence type="ECO:0000256" key="8">
    <source>
        <dbReference type="SAM" id="SignalP"/>
    </source>
</evidence>
<dbReference type="GeneID" id="106063634"/>
<keyword evidence="6 7" id="KW-0472">Membrane</keyword>
<feature type="chain" id="PRO_5044703007" evidence="8">
    <location>
        <begin position="40"/>
        <end position="823"/>
    </location>
</feature>
<protein>
    <submittedName>
        <fullName evidence="10 11">Uncharacterized protein LOC106063634 isoform X1</fullName>
    </submittedName>
</protein>
<dbReference type="GO" id="GO:0015204">
    <property type="term" value="F:urea transmembrane transporter activity"/>
    <property type="evidence" value="ECO:0007669"/>
    <property type="project" value="InterPro"/>
</dbReference>
<keyword evidence="9" id="KW-1185">Reference proteome</keyword>
<evidence type="ECO:0000256" key="3">
    <source>
        <dbReference type="ARBA" id="ARBA00022448"/>
    </source>
</evidence>
<feature type="transmembrane region" description="Helical" evidence="7">
    <location>
        <begin position="399"/>
        <end position="425"/>
    </location>
</feature>
<comment type="similarity">
    <text evidence="2">Belongs to the sodium:solute symporter (SSF) (TC 2.A.21) family.</text>
</comment>
<dbReference type="OMA" id="VSHYFIC"/>
<evidence type="ECO:0000256" key="4">
    <source>
        <dbReference type="ARBA" id="ARBA00022692"/>
    </source>
</evidence>
<evidence type="ECO:0000256" key="6">
    <source>
        <dbReference type="ARBA" id="ARBA00023136"/>
    </source>
</evidence>
<dbReference type="Pfam" id="PF00474">
    <property type="entry name" value="SSF"/>
    <property type="match status" value="1"/>
</dbReference>
<keyword evidence="5 7" id="KW-1133">Transmembrane helix</keyword>
<evidence type="ECO:0000256" key="1">
    <source>
        <dbReference type="ARBA" id="ARBA00004141"/>
    </source>
</evidence>
<accession>A0A9W3B2E4</accession>
<evidence type="ECO:0000313" key="10">
    <source>
        <dbReference type="RefSeq" id="XP_055893635.1"/>
    </source>
</evidence>
<feature type="transmembrane region" description="Helical" evidence="7">
    <location>
        <begin position="594"/>
        <end position="613"/>
    </location>
</feature>
<dbReference type="Proteomes" id="UP001165740">
    <property type="component" value="Chromosome 8"/>
</dbReference>
<dbReference type="PANTHER" id="PTHR46154">
    <property type="match status" value="1"/>
</dbReference>
<keyword evidence="8" id="KW-0732">Signal</keyword>
<evidence type="ECO:0000256" key="7">
    <source>
        <dbReference type="SAM" id="Phobius"/>
    </source>
</evidence>
<dbReference type="OrthoDB" id="6132759at2759"/>
<dbReference type="RefSeq" id="XP_055893636.1">
    <property type="nucleotide sequence ID" value="XM_056037661.1"/>
</dbReference>
<keyword evidence="3" id="KW-0813">Transport</keyword>
<feature type="transmembrane region" description="Helical" evidence="7">
    <location>
        <begin position="352"/>
        <end position="379"/>
    </location>
</feature>
<dbReference type="PANTHER" id="PTHR46154:SF4">
    <property type="entry name" value="UREA ACTIVE TRANSPORTER"/>
    <property type="match status" value="1"/>
</dbReference>
<dbReference type="InterPro" id="IPR031155">
    <property type="entry name" value="DUR"/>
</dbReference>
<evidence type="ECO:0000313" key="9">
    <source>
        <dbReference type="Proteomes" id="UP001165740"/>
    </source>
</evidence>
<feature type="transmembrane region" description="Helical" evidence="7">
    <location>
        <begin position="755"/>
        <end position="777"/>
    </location>
</feature>
<dbReference type="GO" id="GO:0005886">
    <property type="term" value="C:plasma membrane"/>
    <property type="evidence" value="ECO:0007669"/>
    <property type="project" value="TreeGrafter"/>
</dbReference>
<dbReference type="Gene3D" id="1.20.1730.10">
    <property type="entry name" value="Sodium/glucose cotransporter"/>
    <property type="match status" value="1"/>
</dbReference>
<name>A0A9W3B2E4_BIOGL</name>
<organism evidence="9 11">
    <name type="scientific">Biomphalaria glabrata</name>
    <name type="common">Bloodfluke planorb</name>
    <name type="synonym">Freshwater snail</name>
    <dbReference type="NCBI Taxonomy" id="6526"/>
    <lineage>
        <taxon>Eukaryota</taxon>
        <taxon>Metazoa</taxon>
        <taxon>Spiralia</taxon>
        <taxon>Lophotrochozoa</taxon>
        <taxon>Mollusca</taxon>
        <taxon>Gastropoda</taxon>
        <taxon>Heterobranchia</taxon>
        <taxon>Euthyneura</taxon>
        <taxon>Panpulmonata</taxon>
        <taxon>Hygrophila</taxon>
        <taxon>Lymnaeoidea</taxon>
        <taxon>Planorbidae</taxon>
        <taxon>Biomphalaria</taxon>
    </lineage>
</organism>
<feature type="transmembrane region" description="Helical" evidence="7">
    <location>
        <begin position="258"/>
        <end position="278"/>
    </location>
</feature>
<dbReference type="RefSeq" id="XP_055893635.1">
    <property type="nucleotide sequence ID" value="XM_056037660.1"/>
</dbReference>
<feature type="transmembrane region" description="Helical" evidence="7">
    <location>
        <begin position="566"/>
        <end position="587"/>
    </location>
</feature>
<feature type="transmembrane region" description="Helical" evidence="7">
    <location>
        <begin position="75"/>
        <end position="97"/>
    </location>
</feature>
<feature type="transmembrane region" description="Helical" evidence="7">
    <location>
        <begin position="153"/>
        <end position="173"/>
    </location>
</feature>
<feature type="transmembrane region" description="Helical" evidence="7">
    <location>
        <begin position="714"/>
        <end position="735"/>
    </location>
</feature>
<dbReference type="PROSITE" id="PS50283">
    <property type="entry name" value="NA_SOLUT_SYMP_3"/>
    <property type="match status" value="1"/>
</dbReference>
<comment type="subcellular location">
    <subcellularLocation>
        <location evidence="1">Membrane</location>
        <topology evidence="1">Multi-pass membrane protein</topology>
    </subcellularLocation>
</comment>
<proteinExistence type="inferred from homology"/>
<evidence type="ECO:0000256" key="2">
    <source>
        <dbReference type="ARBA" id="ARBA00006434"/>
    </source>
</evidence>
<sequence length="823" mass="89872">MSRLHSRRMSSSNASRLFQRAKFVITLAAFLCIVPSLCTEEGETLPKREGCKVFEAPTHNVTYSKVYPVLNNHQASGLLLIGFGGFSVLLALLYVAIRKHVFHDADSLDTTFDAGGKVSTSLTAVTVASQLLWPGDLLQSATVAIKHGIAGSFWYTSCAVVNMILFPVLSVQFKTRAPGAKTFLQVIHARFGFVAHVVFCFFALLMNFMVTICLLTASTALLQALVKDASGEYCVIIMATLFGSYSFVGGLGSTFYVSYFNTVIIFICLLSFTVSIFYSGENGGSFKAIDFIYEKVYCLVGPQNNEERSYITFWSEGAIIWAVQGFFATASITFCDQASWQSRIAAKPVQGVLGFFAATYIWFAIPSTIGTTLGLAYLAKTADNNNTMLLDSGDVDQGLVTVFMAQSTMGLAGSYLVLTMLIMAVMSSGSGEVMAISSIVVYDIYQTHIRPFKKTRGTGHCVLCGEVKPREASSDTSEKYGEDHFSSKVCQCPLVSECNACFEDVKKNSISKETNQQKIYKCQYHGDYRAYLDSLVSFKSWCILWVTIGLVPVGMVLQVSGVDLNYVMVCGFILTTPSFPPALMAILWSKTSALGVIVGSVAGLAGGITANFITASTYEGGLGNFLRNTSQDYSVLAGSTTSFGLSLLLTIVVSLLTNKIQSDKDGLVEWQKVRDIDNPLNPWNELFKEEFPDLKDGEKPSYDELDKVFRTAKWTAYIGGAISLIIFIVVIPGSMASMHVLDKEQFRAWVLVLQLWAFIMAAIVIVVAPVEEIIVIFRQIGANMKNARWSLQTTNAKRSNSIQDDGTGVDLVSYNADANGVNA</sequence>
<dbReference type="AlphaFoldDB" id="A0A9W3B2E4"/>
<gene>
    <name evidence="10 11" type="primary">LOC106063634</name>
</gene>
<evidence type="ECO:0000256" key="5">
    <source>
        <dbReference type="ARBA" id="ARBA00022989"/>
    </source>
</evidence>